<accession>A0AAV9Y1V2</accession>
<dbReference type="PANTHER" id="PTHR11705:SF143">
    <property type="entry name" value="SLL0236 PROTEIN"/>
    <property type="match status" value="1"/>
</dbReference>
<dbReference type="GO" id="GO:0005615">
    <property type="term" value="C:extracellular space"/>
    <property type="evidence" value="ECO:0007669"/>
    <property type="project" value="TreeGrafter"/>
</dbReference>
<protein>
    <recommendedName>
        <fullName evidence="9">Peptidase M14 domain-containing protein</fullName>
    </recommendedName>
</protein>
<keyword evidence="11" id="KW-1185">Reference proteome</keyword>
<feature type="domain" description="Peptidase M14" evidence="9">
    <location>
        <begin position="83"/>
        <end position="449"/>
    </location>
</feature>
<evidence type="ECO:0000313" key="10">
    <source>
        <dbReference type="EMBL" id="KAK6590807.1"/>
    </source>
</evidence>
<dbReference type="PANTHER" id="PTHR11705">
    <property type="entry name" value="PROTEASE FAMILY M14 CARBOXYPEPTIDASE A,B"/>
    <property type="match status" value="1"/>
</dbReference>
<keyword evidence="8" id="KW-0472">Membrane</keyword>
<dbReference type="GO" id="GO:0008270">
    <property type="term" value="F:zinc ion binding"/>
    <property type="evidence" value="ECO:0007669"/>
    <property type="project" value="InterPro"/>
</dbReference>
<dbReference type="Gene3D" id="3.40.630.10">
    <property type="entry name" value="Zn peptidases"/>
    <property type="match status" value="1"/>
</dbReference>
<dbReference type="SMART" id="SM00631">
    <property type="entry name" value="Zn_pept"/>
    <property type="match status" value="1"/>
</dbReference>
<evidence type="ECO:0000256" key="5">
    <source>
        <dbReference type="ARBA" id="ARBA00022833"/>
    </source>
</evidence>
<comment type="similarity">
    <text evidence="2 7">Belongs to the peptidase M14 family.</text>
</comment>
<dbReference type="Proteomes" id="UP001311799">
    <property type="component" value="Unassembled WGS sequence"/>
</dbReference>
<dbReference type="PROSITE" id="PS52035">
    <property type="entry name" value="PEPTIDASE_M14"/>
    <property type="match status" value="1"/>
</dbReference>
<evidence type="ECO:0000313" key="11">
    <source>
        <dbReference type="Proteomes" id="UP001311799"/>
    </source>
</evidence>
<evidence type="ECO:0000259" key="9">
    <source>
        <dbReference type="PROSITE" id="PS52035"/>
    </source>
</evidence>
<organism evidence="10 11">
    <name type="scientific">Cryptosporidium xiaoi</name>
    <dbReference type="NCBI Taxonomy" id="659607"/>
    <lineage>
        <taxon>Eukaryota</taxon>
        <taxon>Sar</taxon>
        <taxon>Alveolata</taxon>
        <taxon>Apicomplexa</taxon>
        <taxon>Conoidasida</taxon>
        <taxon>Coccidia</taxon>
        <taxon>Eucoccidiorida</taxon>
        <taxon>Eimeriorina</taxon>
        <taxon>Cryptosporidiidae</taxon>
        <taxon>Cryptosporidium</taxon>
    </lineage>
</organism>
<evidence type="ECO:0000256" key="2">
    <source>
        <dbReference type="ARBA" id="ARBA00005988"/>
    </source>
</evidence>
<dbReference type="PRINTS" id="PR00765">
    <property type="entry name" value="CRBOXYPTASEA"/>
</dbReference>
<dbReference type="AlphaFoldDB" id="A0AAV9Y1V2"/>
<proteinExistence type="inferred from homology"/>
<name>A0AAV9Y1V2_9CRYT</name>
<evidence type="ECO:0000256" key="8">
    <source>
        <dbReference type="SAM" id="Phobius"/>
    </source>
</evidence>
<evidence type="ECO:0000256" key="7">
    <source>
        <dbReference type="PROSITE-ProRule" id="PRU01379"/>
    </source>
</evidence>
<keyword evidence="3" id="KW-0645">Protease</keyword>
<dbReference type="GO" id="GO:0006508">
    <property type="term" value="P:proteolysis"/>
    <property type="evidence" value="ECO:0007669"/>
    <property type="project" value="UniProtKB-KW"/>
</dbReference>
<keyword evidence="5" id="KW-0862">Zinc</keyword>
<sequence>MTVRVTGLLFVVFSTISLFKINNLYFCDGHLEGNERNLQENREQLSVIADDYENLKYSDFESEIGNHKLRSILEGLNNGSLRKFPTYSEANKILDDIRDLFGTNYIRKFIIGKSYEKRDIVALQIGIFKNRKINDSINFNETISYETYSNLNSNEYSTGKPSFLLTSLHHSREPAGLTTGIYFISKLLDDSITKKNPHATYILSNTEIWFVPFINPDGYVEIELTKNYGIRKNRRKTCNSGNVQDDGVDINRNYDFMFDNTQTSKCDPQEYPGEYPFSEPETRAIRDLTIKIKTIKTAVNLHTFGDLWTIPWNCCKNKEFEDEISEIYNELKYEILVSSPSCIIRSIFQKKGNLFYNQYSSGFNTTFFTRYRKEFENLSRMCFSSAPKNPLMNYEASGEADDYLLGMHNIISLSPEIGSSYYGFYPPSIEIIPIASRYYPQILAIASKSLPEYSTTIKLEMMTPENDQANLEISLFNSGLSSSCSNEKTVRNDLCFSVIVWEITSTNCNDHSTLSPGNVQVGKYSAGFRYRSSISGNTLEEYFGSEGCSSSKLLTAINKDLYKDKGESLYRYANGFTFRNSIKSRVLKNFKLKFQYFGKNSRKKHAYTGGNIVFHTCVATLDRDNHNNLCHCGKIMLKEGAANSSSALLLHSTISDNLCDQLYRNSGDSMVPANAVRFVEINSEEFDIKTKSTLGNKFQLSNRSTIYISLCVASISLLSFAALLYAVTREK</sequence>
<feature type="transmembrane region" description="Helical" evidence="8">
    <location>
        <begin position="706"/>
        <end position="727"/>
    </location>
</feature>
<dbReference type="GO" id="GO:0004181">
    <property type="term" value="F:metallocarboxypeptidase activity"/>
    <property type="evidence" value="ECO:0007669"/>
    <property type="project" value="InterPro"/>
</dbReference>
<evidence type="ECO:0000256" key="6">
    <source>
        <dbReference type="ARBA" id="ARBA00023049"/>
    </source>
</evidence>
<keyword evidence="8" id="KW-0812">Transmembrane</keyword>
<dbReference type="InterPro" id="IPR000834">
    <property type="entry name" value="Peptidase_M14"/>
</dbReference>
<reference evidence="10 11" key="1">
    <citation type="submission" date="2023-10" db="EMBL/GenBank/DDBJ databases">
        <title>Comparative genomics analysis reveals potential genetic determinants of host preference in Cryptosporidium xiaoi.</title>
        <authorList>
            <person name="Xiao L."/>
            <person name="Li J."/>
        </authorList>
    </citation>
    <scope>NUCLEOTIDE SEQUENCE [LARGE SCALE GENOMIC DNA]</scope>
    <source>
        <strain evidence="10 11">52996</strain>
    </source>
</reference>
<dbReference type="SUPFAM" id="SSF53187">
    <property type="entry name" value="Zn-dependent exopeptidases"/>
    <property type="match status" value="1"/>
</dbReference>
<keyword evidence="8" id="KW-1133">Transmembrane helix</keyword>
<evidence type="ECO:0000256" key="1">
    <source>
        <dbReference type="ARBA" id="ARBA00001947"/>
    </source>
</evidence>
<keyword evidence="4" id="KW-0378">Hydrolase</keyword>
<dbReference type="EMBL" id="JAWDEY010000003">
    <property type="protein sequence ID" value="KAK6590807.1"/>
    <property type="molecule type" value="Genomic_DNA"/>
</dbReference>
<dbReference type="Pfam" id="PF00246">
    <property type="entry name" value="Peptidase_M14"/>
    <property type="match status" value="1"/>
</dbReference>
<feature type="active site" description="Proton donor/acceptor" evidence="7">
    <location>
        <position position="416"/>
    </location>
</feature>
<comment type="cofactor">
    <cofactor evidence="1">
        <name>Zn(2+)</name>
        <dbReference type="ChEBI" id="CHEBI:29105"/>
    </cofactor>
</comment>
<gene>
    <name evidence="10" type="ORF">RS030_122013</name>
</gene>
<evidence type="ECO:0000256" key="4">
    <source>
        <dbReference type="ARBA" id="ARBA00022801"/>
    </source>
</evidence>
<comment type="caution">
    <text evidence="10">The sequence shown here is derived from an EMBL/GenBank/DDBJ whole genome shotgun (WGS) entry which is preliminary data.</text>
</comment>
<evidence type="ECO:0000256" key="3">
    <source>
        <dbReference type="ARBA" id="ARBA00022670"/>
    </source>
</evidence>
<keyword evidence="6" id="KW-0482">Metalloprotease</keyword>